<proteinExistence type="predicted"/>
<dbReference type="AlphaFoldDB" id="K0QZK2"/>
<feature type="signal peptide" evidence="2">
    <location>
        <begin position="1"/>
        <end position="20"/>
    </location>
</feature>
<feature type="chain" id="PRO_5003838739" evidence="2">
    <location>
        <begin position="21"/>
        <end position="786"/>
    </location>
</feature>
<sequence>MKFNPLCLLAIFGDPLGGGGEVVVEDESENEDTVSGCTHDIPTHTIAGLKYYKFGGFVGAVWFDSPIFSDRGTGICLGLRTKTLHGGEEGLTKYAVLWDRGGRDRIRVTEVIDTRYVEIPDDFDVNSALYVSIHTWTSGGGFSGLTVKLNGETGNKSQRGTAVARLFRSMDRMTKDSNPTPPNGCGFNDWGQIFNNIVVGPEEIKNPYAYPPRLRDPTKCVNMTRLMGFLTPTEHFVPIGSIPTKLMRNIIASDGSVNAGRLVTKAEDMVSVILDYKLGSLPSNKEIFRRDTLDPLVKYHLENPEHICPLKGYEILDQSLIGDIWREPEGYTFGGDLLEGVTIESIALTPIDEMVRVHVKNALGVRKSCRDKKTRFAGIRVISEMDPDDESVPDEWKGIWPTMAFSLDELWDIFEHLGIPTPSQSKRHVSKEEMCEILVQAKLSHDSGIKFRYQGSERQGSSSVDTLTDRLSRLESCLGDAGSKASATESSTESATATAGSANLPDEFLELGKELIAKSEGIRQKIDPSFKVATTLHRRTGHGNLPHRSSTKSDTVRKCSSDMKEYSQSLWSCVRTRGNLESMDTLTDKQRQMRTEFIDRLERMLDELKKKCGITPSEPVRRSKLPQRAEGHFATALYESELKDYLHHNLYFSDFGKRSRPDWLIVVTQGGDEDDGDKTYFLILELDENRAGKAATFTSSINPNRNNSVYNGAGQEDGPKDDVNKAWNLNDHHMISEYTRRELPRGEKAPANLDWSEDADCRKPFLNEVKFYETPGFYPGEWENGE</sequence>
<reference evidence="3 4" key="1">
    <citation type="journal article" date="2012" name="Genome Biol.">
        <title>Genome and low-iron response of an oceanic diatom adapted to chronic iron limitation.</title>
        <authorList>
            <person name="Lommer M."/>
            <person name="Specht M."/>
            <person name="Roy A.S."/>
            <person name="Kraemer L."/>
            <person name="Andreson R."/>
            <person name="Gutowska M.A."/>
            <person name="Wolf J."/>
            <person name="Bergner S.V."/>
            <person name="Schilhabel M.B."/>
            <person name="Klostermeier U.C."/>
            <person name="Beiko R.G."/>
            <person name="Rosenstiel P."/>
            <person name="Hippler M."/>
            <person name="Laroche J."/>
        </authorList>
    </citation>
    <scope>NUCLEOTIDE SEQUENCE [LARGE SCALE GENOMIC DNA]</scope>
    <source>
        <strain evidence="3 4">CCMP1005</strain>
    </source>
</reference>
<feature type="region of interest" description="Disordered" evidence="1">
    <location>
        <begin position="482"/>
        <end position="501"/>
    </location>
</feature>
<evidence type="ECO:0000313" key="4">
    <source>
        <dbReference type="Proteomes" id="UP000266841"/>
    </source>
</evidence>
<gene>
    <name evidence="3" type="ORF">THAOC_37853</name>
</gene>
<comment type="caution">
    <text evidence="3">The sequence shown here is derived from an EMBL/GenBank/DDBJ whole genome shotgun (WGS) entry which is preliminary data.</text>
</comment>
<organism evidence="3 4">
    <name type="scientific">Thalassiosira oceanica</name>
    <name type="common">Marine diatom</name>
    <dbReference type="NCBI Taxonomy" id="159749"/>
    <lineage>
        <taxon>Eukaryota</taxon>
        <taxon>Sar</taxon>
        <taxon>Stramenopiles</taxon>
        <taxon>Ochrophyta</taxon>
        <taxon>Bacillariophyta</taxon>
        <taxon>Coscinodiscophyceae</taxon>
        <taxon>Thalassiosirophycidae</taxon>
        <taxon>Thalassiosirales</taxon>
        <taxon>Thalassiosiraceae</taxon>
        <taxon>Thalassiosira</taxon>
    </lineage>
</organism>
<keyword evidence="2" id="KW-0732">Signal</keyword>
<evidence type="ECO:0000256" key="1">
    <source>
        <dbReference type="SAM" id="MobiDB-lite"/>
    </source>
</evidence>
<name>K0QZK2_THAOC</name>
<keyword evidence="4" id="KW-1185">Reference proteome</keyword>
<accession>K0QZK2</accession>
<dbReference type="Proteomes" id="UP000266841">
    <property type="component" value="Unassembled WGS sequence"/>
</dbReference>
<evidence type="ECO:0000256" key="2">
    <source>
        <dbReference type="SAM" id="SignalP"/>
    </source>
</evidence>
<evidence type="ECO:0000313" key="3">
    <source>
        <dbReference type="EMBL" id="EJK43679.1"/>
    </source>
</evidence>
<dbReference type="EMBL" id="AGNL01050768">
    <property type="protein sequence ID" value="EJK43679.1"/>
    <property type="molecule type" value="Genomic_DNA"/>
</dbReference>
<protein>
    <submittedName>
        <fullName evidence="3">Uncharacterized protein</fullName>
    </submittedName>
</protein>